<organism evidence="3 4">
    <name type="scientific">Ilyomonas limi</name>
    <dbReference type="NCBI Taxonomy" id="2575867"/>
    <lineage>
        <taxon>Bacteria</taxon>
        <taxon>Pseudomonadati</taxon>
        <taxon>Bacteroidota</taxon>
        <taxon>Chitinophagia</taxon>
        <taxon>Chitinophagales</taxon>
        <taxon>Chitinophagaceae</taxon>
        <taxon>Ilyomonas</taxon>
    </lineage>
</organism>
<dbReference type="OrthoDB" id="9788959at2"/>
<proteinExistence type="inferred from homology"/>
<dbReference type="PANTHER" id="PTHR31964">
    <property type="entry name" value="ADENINE NUCLEOTIDE ALPHA HYDROLASES-LIKE SUPERFAMILY PROTEIN"/>
    <property type="match status" value="1"/>
</dbReference>
<dbReference type="InterPro" id="IPR006016">
    <property type="entry name" value="UspA"/>
</dbReference>
<dbReference type="PANTHER" id="PTHR31964:SF113">
    <property type="entry name" value="USPA DOMAIN-CONTAINING PROTEIN"/>
    <property type="match status" value="1"/>
</dbReference>
<evidence type="ECO:0000259" key="2">
    <source>
        <dbReference type="Pfam" id="PF00582"/>
    </source>
</evidence>
<dbReference type="RefSeq" id="WP_137261376.1">
    <property type="nucleotide sequence ID" value="NZ_SZQL01000005.1"/>
</dbReference>
<feature type="domain" description="UspA" evidence="2">
    <location>
        <begin position="1"/>
        <end position="151"/>
    </location>
</feature>
<gene>
    <name evidence="3" type="ORF">FC093_08675</name>
</gene>
<dbReference type="PRINTS" id="PR01438">
    <property type="entry name" value="UNVRSLSTRESS"/>
</dbReference>
<dbReference type="AlphaFoldDB" id="A0A4U3L384"/>
<name>A0A4U3L384_9BACT</name>
<dbReference type="Pfam" id="PF00582">
    <property type="entry name" value="Usp"/>
    <property type="match status" value="1"/>
</dbReference>
<reference evidence="3 4" key="1">
    <citation type="submission" date="2019-05" db="EMBL/GenBank/DDBJ databases">
        <title>Panacibacter sp. strain 17mud1-8 Genome sequencing and assembly.</title>
        <authorList>
            <person name="Chhetri G."/>
        </authorList>
    </citation>
    <scope>NUCLEOTIDE SEQUENCE [LARGE SCALE GENOMIC DNA]</scope>
    <source>
        <strain evidence="3 4">17mud1-8</strain>
    </source>
</reference>
<evidence type="ECO:0000256" key="1">
    <source>
        <dbReference type="ARBA" id="ARBA00008791"/>
    </source>
</evidence>
<sequence length="284" mass="31399">MKNMLVPVDYSDAAKNALHYALGLAKQIEADKIILYNAFQPPVPADSISITTDGNFNTLGLYDMESLTESNKVHLERLKQEITESYGSDIAVETISEFNLLSEGVAEICRSQNIALIVMGISEADGLSEALVGSNSLDVAKHVITPVIIVPRNAAYRPIQQILFTCDYKNVAESVPVASLKNILGATNAHLHVLHVDANAETQEHLQQAAILKNLLHDVAADYHTIQHDNFKETVDLFAAQHNIDLIIAIPKKYGFFQSLFHHSYTKLLAFHSHIPLLLIHEES</sequence>
<dbReference type="EMBL" id="SZQL01000005">
    <property type="protein sequence ID" value="TKK69380.1"/>
    <property type="molecule type" value="Genomic_DNA"/>
</dbReference>
<dbReference type="Gene3D" id="3.40.50.12370">
    <property type="match status" value="1"/>
</dbReference>
<evidence type="ECO:0000313" key="4">
    <source>
        <dbReference type="Proteomes" id="UP000305848"/>
    </source>
</evidence>
<evidence type="ECO:0000313" key="3">
    <source>
        <dbReference type="EMBL" id="TKK69380.1"/>
    </source>
</evidence>
<dbReference type="SUPFAM" id="SSF52402">
    <property type="entry name" value="Adenine nucleotide alpha hydrolases-like"/>
    <property type="match status" value="2"/>
</dbReference>
<dbReference type="InterPro" id="IPR006015">
    <property type="entry name" value="Universal_stress_UspA"/>
</dbReference>
<dbReference type="Proteomes" id="UP000305848">
    <property type="component" value="Unassembled WGS sequence"/>
</dbReference>
<dbReference type="CDD" id="cd00293">
    <property type="entry name" value="USP-like"/>
    <property type="match status" value="1"/>
</dbReference>
<comment type="similarity">
    <text evidence="1">Belongs to the universal stress protein A family.</text>
</comment>
<comment type="caution">
    <text evidence="3">The sequence shown here is derived from an EMBL/GenBank/DDBJ whole genome shotgun (WGS) entry which is preliminary data.</text>
</comment>
<accession>A0A4U3L384</accession>
<protein>
    <submittedName>
        <fullName evidence="3">Universal stress protein</fullName>
    </submittedName>
</protein>
<keyword evidence="4" id="KW-1185">Reference proteome</keyword>